<feature type="transmembrane region" description="Helical" evidence="1">
    <location>
        <begin position="12"/>
        <end position="35"/>
    </location>
</feature>
<gene>
    <name evidence="2" type="ORF">EV186_106367</name>
</gene>
<keyword evidence="3" id="KW-1185">Reference proteome</keyword>
<evidence type="ECO:0000313" key="3">
    <source>
        <dbReference type="Proteomes" id="UP000295444"/>
    </source>
</evidence>
<keyword evidence="1" id="KW-0472">Membrane</keyword>
<evidence type="ECO:0000256" key="1">
    <source>
        <dbReference type="SAM" id="Phobius"/>
    </source>
</evidence>
<name>A0A4R6S3W2_LABRH</name>
<evidence type="ECO:0000313" key="2">
    <source>
        <dbReference type="EMBL" id="TDP93973.1"/>
    </source>
</evidence>
<dbReference type="Proteomes" id="UP000295444">
    <property type="component" value="Unassembled WGS sequence"/>
</dbReference>
<accession>A0A4R6S3W2</accession>
<dbReference type="EMBL" id="SNXZ01000006">
    <property type="protein sequence ID" value="TDP93973.1"/>
    <property type="molecule type" value="Genomic_DNA"/>
</dbReference>
<sequence length="86" mass="9681">MEAHDVMTLLLVRFAIVAGGIALLAVAAFTVLVVLKRNGKQVDARRYVEPVVRSWAQSPSRRRRRGGAAKFATRTVLNHLDREDRR</sequence>
<dbReference type="AlphaFoldDB" id="A0A4R6S3W2"/>
<dbReference type="RefSeq" id="WP_243754369.1">
    <property type="nucleotide sequence ID" value="NZ_SNXZ01000006.1"/>
</dbReference>
<proteinExistence type="predicted"/>
<organism evidence="2 3">
    <name type="scientific">Labedaea rhizosphaerae</name>
    <dbReference type="NCBI Taxonomy" id="598644"/>
    <lineage>
        <taxon>Bacteria</taxon>
        <taxon>Bacillati</taxon>
        <taxon>Actinomycetota</taxon>
        <taxon>Actinomycetes</taxon>
        <taxon>Pseudonocardiales</taxon>
        <taxon>Pseudonocardiaceae</taxon>
        <taxon>Labedaea</taxon>
    </lineage>
</organism>
<reference evidence="2 3" key="1">
    <citation type="submission" date="2019-03" db="EMBL/GenBank/DDBJ databases">
        <title>Genomic Encyclopedia of Type Strains, Phase IV (KMG-IV): sequencing the most valuable type-strain genomes for metagenomic binning, comparative biology and taxonomic classification.</title>
        <authorList>
            <person name="Goeker M."/>
        </authorList>
    </citation>
    <scope>NUCLEOTIDE SEQUENCE [LARGE SCALE GENOMIC DNA]</scope>
    <source>
        <strain evidence="2 3">DSM 45361</strain>
    </source>
</reference>
<keyword evidence="1" id="KW-1133">Transmembrane helix</keyword>
<comment type="caution">
    <text evidence="2">The sequence shown here is derived from an EMBL/GenBank/DDBJ whole genome shotgun (WGS) entry which is preliminary data.</text>
</comment>
<protein>
    <submittedName>
        <fullName evidence="2">Uncharacterized protein</fullName>
    </submittedName>
</protein>
<keyword evidence="1" id="KW-0812">Transmembrane</keyword>